<keyword evidence="1" id="KW-0464">Manganese</keyword>
<organism evidence="2 3">
    <name type="scientific">Crotalaria pallida</name>
    <name type="common">Smooth rattlebox</name>
    <name type="synonym">Crotalaria striata</name>
    <dbReference type="NCBI Taxonomy" id="3830"/>
    <lineage>
        <taxon>Eukaryota</taxon>
        <taxon>Viridiplantae</taxon>
        <taxon>Streptophyta</taxon>
        <taxon>Embryophyta</taxon>
        <taxon>Tracheophyta</taxon>
        <taxon>Spermatophyta</taxon>
        <taxon>Magnoliopsida</taxon>
        <taxon>eudicotyledons</taxon>
        <taxon>Gunneridae</taxon>
        <taxon>Pentapetalae</taxon>
        <taxon>rosids</taxon>
        <taxon>fabids</taxon>
        <taxon>Fabales</taxon>
        <taxon>Fabaceae</taxon>
        <taxon>Papilionoideae</taxon>
        <taxon>50 kb inversion clade</taxon>
        <taxon>genistoids sensu lato</taxon>
        <taxon>core genistoids</taxon>
        <taxon>Crotalarieae</taxon>
        <taxon>Crotalaria</taxon>
    </lineage>
</organism>
<comment type="similarity">
    <text evidence="1">Belongs to the PP2C family.</text>
</comment>
<proteinExistence type="inferred from homology"/>
<evidence type="ECO:0000313" key="3">
    <source>
        <dbReference type="Proteomes" id="UP001372338"/>
    </source>
</evidence>
<comment type="cofactor">
    <cofactor evidence="1">
        <name>Mn(2+)</name>
        <dbReference type="ChEBI" id="CHEBI:29035"/>
    </cofactor>
</comment>
<dbReference type="Proteomes" id="UP001372338">
    <property type="component" value="Unassembled WGS sequence"/>
</dbReference>
<protein>
    <recommendedName>
        <fullName evidence="1">Protein phosphatase</fullName>
        <ecNumber evidence="1">3.1.3.16</ecNumber>
    </recommendedName>
</protein>
<sequence length="341" mass="37567">MLSGIIISKLNATIQCGIPKTITQQQVVQTSLYRNSVLSLSSLHPTTPFCSPSHTKSKATPTSNAVLGDRNHRVCFLRVSENLRRSQPLLYLYCPPFRSYTYDASFLHGPWLKNFTTSSSARYSAEAAHDVSFEVSPSDEQYVIVIHYSIIYTFQIIHVIVILFIEADVIFTTSVGGKNLKLFSGSCYLPHPDKEETGGEDAHFICTDEQAIGVADGVGSWADVGVNAGLFAKELISNAVRAIQEEPKGSFINPARVLEKAHSSSKAKGSSTACIISLTDGVIYFFILSFDKLAKESCSFSVKHINWTLGELNLTCMSNAYSILDGFSSSHQHQHEILIWL</sequence>
<name>A0AAN9EE74_CROPI</name>
<dbReference type="EC" id="3.1.3.16" evidence="1"/>
<dbReference type="PANTHER" id="PTHR12320:SF83">
    <property type="entry name" value="PROTEIN PHOSPHATASE 2C 55-RELATED"/>
    <property type="match status" value="1"/>
</dbReference>
<dbReference type="InterPro" id="IPR039123">
    <property type="entry name" value="PPTC7"/>
</dbReference>
<dbReference type="PANTHER" id="PTHR12320">
    <property type="entry name" value="PROTEIN PHOSPHATASE 2C"/>
    <property type="match status" value="1"/>
</dbReference>
<dbReference type="GO" id="GO:0046872">
    <property type="term" value="F:metal ion binding"/>
    <property type="evidence" value="ECO:0007669"/>
    <property type="project" value="UniProtKB-UniRule"/>
</dbReference>
<comment type="catalytic activity">
    <reaction evidence="1">
        <text>O-phospho-L-seryl-[protein] + H2O = L-seryl-[protein] + phosphate</text>
        <dbReference type="Rhea" id="RHEA:20629"/>
        <dbReference type="Rhea" id="RHEA-COMP:9863"/>
        <dbReference type="Rhea" id="RHEA-COMP:11604"/>
        <dbReference type="ChEBI" id="CHEBI:15377"/>
        <dbReference type="ChEBI" id="CHEBI:29999"/>
        <dbReference type="ChEBI" id="CHEBI:43474"/>
        <dbReference type="ChEBI" id="CHEBI:83421"/>
        <dbReference type="EC" id="3.1.3.16"/>
    </reaction>
</comment>
<dbReference type="SUPFAM" id="SSF81606">
    <property type="entry name" value="PP2C-like"/>
    <property type="match status" value="1"/>
</dbReference>
<keyword evidence="1" id="KW-0460">Magnesium</keyword>
<comment type="cofactor">
    <cofactor evidence="1">
        <name>Mg(2+)</name>
        <dbReference type="ChEBI" id="CHEBI:18420"/>
    </cofactor>
</comment>
<accession>A0AAN9EE74</accession>
<comment type="catalytic activity">
    <reaction evidence="1">
        <text>O-phospho-L-threonyl-[protein] + H2O = L-threonyl-[protein] + phosphate</text>
        <dbReference type="Rhea" id="RHEA:47004"/>
        <dbReference type="Rhea" id="RHEA-COMP:11060"/>
        <dbReference type="Rhea" id="RHEA-COMP:11605"/>
        <dbReference type="ChEBI" id="CHEBI:15377"/>
        <dbReference type="ChEBI" id="CHEBI:30013"/>
        <dbReference type="ChEBI" id="CHEBI:43474"/>
        <dbReference type="ChEBI" id="CHEBI:61977"/>
        <dbReference type="EC" id="3.1.3.16"/>
    </reaction>
</comment>
<dbReference type="InterPro" id="IPR036457">
    <property type="entry name" value="PPM-type-like_dom_sf"/>
</dbReference>
<keyword evidence="3" id="KW-1185">Reference proteome</keyword>
<evidence type="ECO:0000256" key="1">
    <source>
        <dbReference type="RuleBase" id="RU366020"/>
    </source>
</evidence>
<dbReference type="EMBL" id="JAYWIO010000007">
    <property type="protein sequence ID" value="KAK7252933.1"/>
    <property type="molecule type" value="Genomic_DNA"/>
</dbReference>
<keyword evidence="1" id="KW-0904">Protein phosphatase</keyword>
<comment type="caution">
    <text evidence="2">The sequence shown here is derived from an EMBL/GenBank/DDBJ whole genome shotgun (WGS) entry which is preliminary data.</text>
</comment>
<dbReference type="AlphaFoldDB" id="A0AAN9EE74"/>
<keyword evidence="1" id="KW-0378">Hydrolase</keyword>
<evidence type="ECO:0000313" key="2">
    <source>
        <dbReference type="EMBL" id="KAK7252933.1"/>
    </source>
</evidence>
<keyword evidence="1" id="KW-0479">Metal-binding</keyword>
<gene>
    <name evidence="2" type="ORF">RIF29_37238</name>
</gene>
<reference evidence="2 3" key="1">
    <citation type="submission" date="2024-01" db="EMBL/GenBank/DDBJ databases">
        <title>The genomes of 5 underutilized Papilionoideae crops provide insights into root nodulation and disease resistanc.</title>
        <authorList>
            <person name="Yuan L."/>
        </authorList>
    </citation>
    <scope>NUCLEOTIDE SEQUENCE [LARGE SCALE GENOMIC DNA]</scope>
    <source>
        <strain evidence="2">ZHUSHIDOU_FW_LH</strain>
        <tissue evidence="2">Leaf</tissue>
    </source>
</reference>
<dbReference type="GO" id="GO:0004722">
    <property type="term" value="F:protein serine/threonine phosphatase activity"/>
    <property type="evidence" value="ECO:0007669"/>
    <property type="project" value="UniProtKB-EC"/>
</dbReference>